<reference evidence="2 3" key="1">
    <citation type="submission" date="2023-01" db="EMBL/GenBank/DDBJ databases">
        <title>Analysis of 21 Apiospora genomes using comparative genomics revels a genus with tremendous synthesis potential of carbohydrate active enzymes and secondary metabolites.</title>
        <authorList>
            <person name="Sorensen T."/>
        </authorList>
    </citation>
    <scope>NUCLEOTIDE SEQUENCE [LARGE SCALE GENOMIC DNA]</scope>
    <source>
        <strain evidence="2 3">CBS 33761</strain>
    </source>
</reference>
<organism evidence="2 3">
    <name type="scientific">Apiospora rasikravindrae</name>
    <dbReference type="NCBI Taxonomy" id="990691"/>
    <lineage>
        <taxon>Eukaryota</taxon>
        <taxon>Fungi</taxon>
        <taxon>Dikarya</taxon>
        <taxon>Ascomycota</taxon>
        <taxon>Pezizomycotina</taxon>
        <taxon>Sordariomycetes</taxon>
        <taxon>Xylariomycetidae</taxon>
        <taxon>Amphisphaeriales</taxon>
        <taxon>Apiosporaceae</taxon>
        <taxon>Apiospora</taxon>
    </lineage>
</organism>
<gene>
    <name evidence="2" type="ORF">PG993_005710</name>
</gene>
<comment type="caution">
    <text evidence="2">The sequence shown here is derived from an EMBL/GenBank/DDBJ whole genome shotgun (WGS) entry which is preliminary data.</text>
</comment>
<sequence length="262" mass="27741">MPAGRDSLLYGHATLDRGRPRSVGRQTPPTPNQKRWNRLDLAIEHLDACVPYLFLCPKLLDGPAPEHDLLLGGAAGAVVLAALGPGALAGGVVHARNMLARGHVVVVVLLGLAAHGGELLLERRDGVGVRHELLVRLLPRPIERDPGLLELVLGGLEPGADVLVGGLGGQQLRRELRRRLRLHAELVGLLLQGGLALLEQALLLAELTLQAGHDLLLDDALLTLLLVGVLLEAATLGLGRLEALVGGTERQPELLALLIRLG</sequence>
<keyword evidence="3" id="KW-1185">Reference proteome</keyword>
<dbReference type="EMBL" id="JAQQWK010000004">
    <property type="protein sequence ID" value="KAK8043280.1"/>
    <property type="molecule type" value="Genomic_DNA"/>
</dbReference>
<feature type="transmembrane region" description="Helical" evidence="1">
    <location>
        <begin position="182"/>
        <end position="205"/>
    </location>
</feature>
<keyword evidence="1" id="KW-0812">Transmembrane</keyword>
<protein>
    <submittedName>
        <fullName evidence="2">Uncharacterized protein</fullName>
    </submittedName>
</protein>
<evidence type="ECO:0000313" key="3">
    <source>
        <dbReference type="Proteomes" id="UP001444661"/>
    </source>
</evidence>
<keyword evidence="1" id="KW-1133">Transmembrane helix</keyword>
<evidence type="ECO:0000256" key="1">
    <source>
        <dbReference type="SAM" id="Phobius"/>
    </source>
</evidence>
<proteinExistence type="predicted"/>
<evidence type="ECO:0000313" key="2">
    <source>
        <dbReference type="EMBL" id="KAK8043280.1"/>
    </source>
</evidence>
<feature type="transmembrane region" description="Helical" evidence="1">
    <location>
        <begin position="69"/>
        <end position="93"/>
    </location>
</feature>
<keyword evidence="1" id="KW-0472">Membrane</keyword>
<accession>A0ABR1TBD4</accession>
<feature type="transmembrane region" description="Helical" evidence="1">
    <location>
        <begin position="220"/>
        <end position="241"/>
    </location>
</feature>
<dbReference type="Proteomes" id="UP001444661">
    <property type="component" value="Unassembled WGS sequence"/>
</dbReference>
<name>A0ABR1TBD4_9PEZI</name>